<evidence type="ECO:0000313" key="13">
    <source>
        <dbReference type="EMBL" id="QEX38434.1"/>
    </source>
</evidence>
<dbReference type="Proteomes" id="UP000293637">
    <property type="component" value="Unassembled WGS sequence"/>
</dbReference>
<dbReference type="AlphaFoldDB" id="A0A133QBN9"/>
<dbReference type="InterPro" id="IPR027574">
    <property type="entry name" value="Thiaminase_II"/>
</dbReference>
<dbReference type="CDD" id="cd19360">
    <property type="entry name" value="TenA_C_SaTenA-like"/>
    <property type="match status" value="1"/>
</dbReference>
<keyword evidence="17" id="KW-1185">Reference proteome</keyword>
<name>A0A133QBN9_STALU</name>
<dbReference type="EMBL" id="SCHB01000012">
    <property type="protein sequence ID" value="TBW70138.1"/>
    <property type="molecule type" value="Genomic_DNA"/>
</dbReference>
<reference evidence="12 15" key="1">
    <citation type="submission" date="2016-01" db="EMBL/GenBank/DDBJ databases">
        <authorList>
            <person name="Mitreva M."/>
            <person name="Pepin K.H."/>
            <person name="Mihindukulasuriya K.A."/>
            <person name="Fulton R."/>
            <person name="Fronick C."/>
            <person name="O'Laughlin M."/>
            <person name="Miner T."/>
            <person name="Herter B."/>
            <person name="Rosa B.A."/>
            <person name="Cordes M."/>
            <person name="Tomlinson C."/>
            <person name="Wollam A."/>
            <person name="Palsikar V.B."/>
            <person name="Mardis E.R."/>
            <person name="Wilson R.K."/>
        </authorList>
    </citation>
    <scope>NUCLEOTIDE SEQUENCE [LARGE SCALE GENOMIC DNA]</scope>
    <source>
        <strain evidence="12 15">MJR7738</strain>
    </source>
</reference>
<evidence type="ECO:0000256" key="7">
    <source>
        <dbReference type="ARBA" id="ARBA00022977"/>
    </source>
</evidence>
<dbReference type="SUPFAM" id="SSF48613">
    <property type="entry name" value="Heme oxygenase-like"/>
    <property type="match status" value="1"/>
</dbReference>
<feature type="domain" description="Thiaminase-2/PQQC" evidence="11">
    <location>
        <begin position="10"/>
        <end position="217"/>
    </location>
</feature>
<evidence type="ECO:0000256" key="9">
    <source>
        <dbReference type="ARBA" id="ARBA00048337"/>
    </source>
</evidence>
<evidence type="ECO:0000256" key="4">
    <source>
        <dbReference type="ARBA" id="ARBA00011881"/>
    </source>
</evidence>
<dbReference type="UniPathway" id="UPA00060"/>
<reference evidence="13 17" key="3">
    <citation type="submission" date="2019-07" db="EMBL/GenBank/DDBJ databases">
        <title>Comparative genome analysis of staphylococcus lugdunensis shows clonal complex-dependent diversity of the putative virulence factor, ess/type vii locus.</title>
        <authorList>
            <person name="Lebeurre J."/>
            <person name="Dahyot S."/>
            <person name="Diene S."/>
            <person name="Paulay A."/>
            <person name="Aubourg M."/>
            <person name="Argemi X."/>
            <person name="Giard J.-C."/>
            <person name="Tournier I."/>
            <person name="Francois P."/>
            <person name="Pestel-Caron M."/>
        </authorList>
    </citation>
    <scope>NUCLEOTIDE SEQUENCE [LARGE SCALE GENOMIC DNA]</scope>
    <source>
        <strain evidence="13 17">SL13</strain>
    </source>
</reference>
<evidence type="ECO:0000313" key="15">
    <source>
        <dbReference type="Proteomes" id="UP000070063"/>
    </source>
</evidence>
<evidence type="ECO:0000256" key="3">
    <source>
        <dbReference type="ARBA" id="ARBA00010264"/>
    </source>
</evidence>
<evidence type="ECO:0000256" key="10">
    <source>
        <dbReference type="RuleBase" id="RU363093"/>
    </source>
</evidence>
<evidence type="ECO:0000313" key="14">
    <source>
        <dbReference type="EMBL" id="TBW70138.1"/>
    </source>
</evidence>
<dbReference type="InterPro" id="IPR016084">
    <property type="entry name" value="Haem_Oase-like_multi-hlx"/>
</dbReference>
<dbReference type="EC" id="3.5.99.2" evidence="5 10"/>
<gene>
    <name evidence="14" type="primary">tenA</name>
    <name evidence="14" type="ORF">EQ812_12115</name>
    <name evidence="13" type="ORF">FO454_05735</name>
    <name evidence="12" type="ORF">HMPREF3225_00228</name>
</gene>
<keyword evidence="7 10" id="KW-0784">Thiamine biosynthesis</keyword>
<dbReference type="GO" id="GO:0009229">
    <property type="term" value="P:thiamine diphosphate biosynthetic process"/>
    <property type="evidence" value="ECO:0007669"/>
    <property type="project" value="UniProtKB-UniPathway"/>
</dbReference>
<evidence type="ECO:0000256" key="5">
    <source>
        <dbReference type="ARBA" id="ARBA00012684"/>
    </source>
</evidence>
<dbReference type="EMBL" id="CP041722">
    <property type="protein sequence ID" value="QEX38434.1"/>
    <property type="molecule type" value="Genomic_DNA"/>
</dbReference>
<dbReference type="GO" id="GO:0005829">
    <property type="term" value="C:cytosol"/>
    <property type="evidence" value="ECO:0007669"/>
    <property type="project" value="TreeGrafter"/>
</dbReference>
<dbReference type="OMA" id="SAHHYIR"/>
<evidence type="ECO:0000256" key="2">
    <source>
        <dbReference type="ARBA" id="ARBA00004948"/>
    </source>
</evidence>
<dbReference type="PANTHER" id="PTHR43198">
    <property type="entry name" value="BIFUNCTIONAL TH2 PROTEIN"/>
    <property type="match status" value="1"/>
</dbReference>
<evidence type="ECO:0000259" key="11">
    <source>
        <dbReference type="Pfam" id="PF03070"/>
    </source>
</evidence>
<proteinExistence type="inferred from homology"/>
<dbReference type="Proteomes" id="UP000325462">
    <property type="component" value="Chromosome"/>
</dbReference>
<comment type="subunit">
    <text evidence="4">Homotetramer.</text>
</comment>
<dbReference type="Proteomes" id="UP000070063">
    <property type="component" value="Unassembled WGS sequence"/>
</dbReference>
<comment type="function">
    <text evidence="8">Catalyzes an amino-pyrimidine hydrolysis reaction at the C5' of the pyrimidine moiety of thiamine compounds, a reaction that is part of a thiamine salvage pathway. Thus, catalyzes the conversion of 4-amino-5-aminomethyl-2-methylpyrimidine to 4-amino-5-hydroxymethyl-2-methylpyrimidine (HMP). Is also able to catalyze the hydrolytic cleavage of thiamine; however, this thiaminase activity may not be physiologically relevant. Therefore, is probably involved in the regeneration of the thiamine pyrimidine from thiamine degraded products present in the environment, rather than in thiamine degradation.</text>
</comment>
<comment type="similarity">
    <text evidence="3 10">Belongs to the TenA family.</text>
</comment>
<dbReference type="NCBIfam" id="TIGR04306">
    <property type="entry name" value="salvage_TenA"/>
    <property type="match status" value="1"/>
</dbReference>
<dbReference type="GO" id="GO:0050334">
    <property type="term" value="F:thiaminase activity"/>
    <property type="evidence" value="ECO:0007669"/>
    <property type="project" value="UniProtKB-EC"/>
</dbReference>
<reference evidence="14 16" key="2">
    <citation type="journal article" date="2019" name="Sci. Transl. Med.">
        <title>Quorum sensing between bacterial species on the skin protects against epidermal injury in atopic dermatitis.</title>
        <authorList>
            <person name="Williams M.R."/>
        </authorList>
    </citation>
    <scope>NUCLEOTIDE SEQUENCE [LARGE SCALE GENOMIC DNA]</scope>
    <source>
        <strain evidence="14 16">E7</strain>
    </source>
</reference>
<dbReference type="InterPro" id="IPR004305">
    <property type="entry name" value="Thiaminase-2/PQQC"/>
</dbReference>
<organism evidence="14 16">
    <name type="scientific">Staphylococcus lugdunensis</name>
    <dbReference type="NCBI Taxonomy" id="28035"/>
    <lineage>
        <taxon>Bacteria</taxon>
        <taxon>Bacillati</taxon>
        <taxon>Bacillota</taxon>
        <taxon>Bacilli</taxon>
        <taxon>Bacillales</taxon>
        <taxon>Staphylococcaceae</taxon>
        <taxon>Staphylococcus</taxon>
    </lineage>
</organism>
<comment type="pathway">
    <text evidence="2 10">Cofactor biosynthesis; thiamine diphosphate biosynthesis.</text>
</comment>
<dbReference type="EMBL" id="LRQI01000013">
    <property type="protein sequence ID" value="KXA40301.1"/>
    <property type="molecule type" value="Genomic_DNA"/>
</dbReference>
<evidence type="ECO:0000313" key="17">
    <source>
        <dbReference type="Proteomes" id="UP000325462"/>
    </source>
</evidence>
<evidence type="ECO:0000256" key="8">
    <source>
        <dbReference type="ARBA" id="ARBA00045954"/>
    </source>
</evidence>
<keyword evidence="10" id="KW-0378">Hydrolase</keyword>
<dbReference type="GO" id="GO:0009228">
    <property type="term" value="P:thiamine biosynthetic process"/>
    <property type="evidence" value="ECO:0007669"/>
    <property type="project" value="UniProtKB-KW"/>
</dbReference>
<comment type="catalytic activity">
    <reaction evidence="9 10">
        <text>thiamine + H2O = 5-(2-hydroxyethyl)-4-methylthiazole + 4-amino-5-hydroxymethyl-2-methylpyrimidine + H(+)</text>
        <dbReference type="Rhea" id="RHEA:17509"/>
        <dbReference type="ChEBI" id="CHEBI:15377"/>
        <dbReference type="ChEBI" id="CHEBI:15378"/>
        <dbReference type="ChEBI" id="CHEBI:16892"/>
        <dbReference type="ChEBI" id="CHEBI:17957"/>
        <dbReference type="ChEBI" id="CHEBI:18385"/>
        <dbReference type="EC" id="3.5.99.2"/>
    </reaction>
</comment>
<sequence>MKFSDEIKQASQPIIDEIYQDGFIQDLLKGTISKEAIRQYLRADASYLKEFMNIYALLIPKVTDIESIKFLVEQIEFLTEGEVEAHEILADYINEPYEEIIKEKVWPPSGDHYIKHMYYHAYTHENAAYAIAAMAPCPYVYEVIALRAIEDPELNKATNLSKWFEFYSTEMRELINVFDQLLDQLTENSSDVEKQQIKESFLQSTIHERHFFNMAYTNEQWNFGG</sequence>
<accession>A0A133QBN9</accession>
<dbReference type="Gene3D" id="1.20.910.10">
    <property type="entry name" value="Heme oxygenase-like"/>
    <property type="match status" value="1"/>
</dbReference>
<dbReference type="InterPro" id="IPR050967">
    <property type="entry name" value="Thiamine_Salvage_TenA"/>
</dbReference>
<evidence type="ECO:0000313" key="12">
    <source>
        <dbReference type="EMBL" id="KXA40301.1"/>
    </source>
</evidence>
<dbReference type="GeneID" id="58091616"/>
<evidence type="ECO:0000256" key="1">
    <source>
        <dbReference type="ARBA" id="ARBA00001881"/>
    </source>
</evidence>
<evidence type="ECO:0000256" key="6">
    <source>
        <dbReference type="ARBA" id="ARBA00013647"/>
    </source>
</evidence>
<dbReference type="RefSeq" id="WP_002461217.1">
    <property type="nucleotide sequence ID" value="NZ_AP021848.1"/>
</dbReference>
<evidence type="ECO:0000313" key="16">
    <source>
        <dbReference type="Proteomes" id="UP000293637"/>
    </source>
</evidence>
<dbReference type="PANTHER" id="PTHR43198:SF2">
    <property type="entry name" value="SI:CH1073-67J19.1-RELATED"/>
    <property type="match status" value="1"/>
</dbReference>
<dbReference type="STRING" id="28035.B6N84_04385"/>
<protein>
    <recommendedName>
        <fullName evidence="6 10">Aminopyrimidine aminohydrolase</fullName>
        <ecNumber evidence="5 10">3.5.99.2</ecNumber>
    </recommendedName>
</protein>
<comment type="catalytic activity">
    <reaction evidence="1 10">
        <text>4-amino-5-aminomethyl-2-methylpyrimidine + H2O = 4-amino-5-hydroxymethyl-2-methylpyrimidine + NH4(+)</text>
        <dbReference type="Rhea" id="RHEA:31799"/>
        <dbReference type="ChEBI" id="CHEBI:15377"/>
        <dbReference type="ChEBI" id="CHEBI:16892"/>
        <dbReference type="ChEBI" id="CHEBI:28938"/>
        <dbReference type="ChEBI" id="CHEBI:63416"/>
        <dbReference type="EC" id="3.5.99.2"/>
    </reaction>
</comment>
<dbReference type="eggNOG" id="COG0819">
    <property type="taxonomic scope" value="Bacteria"/>
</dbReference>
<dbReference type="Pfam" id="PF03070">
    <property type="entry name" value="TENA_THI-4"/>
    <property type="match status" value="1"/>
</dbReference>